<comment type="caution">
    <text evidence="3">The sequence shown here is derived from an EMBL/GenBank/DDBJ whole genome shotgun (WGS) entry which is preliminary data.</text>
</comment>
<dbReference type="CDD" id="cd09113">
    <property type="entry name" value="PLDc_ymdC_like_2"/>
    <property type="match status" value="1"/>
</dbReference>
<dbReference type="CDD" id="cd09111">
    <property type="entry name" value="PLDc_ymdC_like_1"/>
    <property type="match status" value="1"/>
</dbReference>
<dbReference type="PANTHER" id="PTHR21248:SF12">
    <property type="entry name" value="CARDIOLIPIN SYNTHASE C"/>
    <property type="match status" value="1"/>
</dbReference>
<feature type="active site" evidence="1">
    <location>
        <position position="154"/>
    </location>
</feature>
<evidence type="ECO:0000256" key="1">
    <source>
        <dbReference type="HAMAP-Rule" id="MF_01918"/>
    </source>
</evidence>
<comment type="catalytic activity">
    <reaction evidence="1">
        <text>a 1,2-diacyl-sn-glycero-3-phospho-(1'-sn-glycerol) + a 1,2-diacyl-sn-glycero-3-phosphoethanolamine = a cardiolipin + ethanolamine</text>
        <dbReference type="Rhea" id="RHEA:42972"/>
        <dbReference type="ChEBI" id="CHEBI:57603"/>
        <dbReference type="ChEBI" id="CHEBI:62237"/>
        <dbReference type="ChEBI" id="CHEBI:64612"/>
        <dbReference type="ChEBI" id="CHEBI:64716"/>
    </reaction>
</comment>
<dbReference type="InterPro" id="IPR030871">
    <property type="entry name" value="Cardiolipin_synth_ClsC"/>
</dbReference>
<comment type="function">
    <text evidence="1">Catalyzes the synthesis of cardiolipin (CL) (diphosphatidylglycerol) from phosphatidylglycerol (PG) and phosphatidylethanolamine (PE).</text>
</comment>
<feature type="active site" evidence="1">
    <location>
        <position position="398"/>
    </location>
</feature>
<keyword evidence="1" id="KW-0594">Phospholipid biosynthesis</keyword>
<dbReference type="GO" id="GO:0090483">
    <property type="term" value="F:phosphatidylglycerol-phosphatidylethanolamine phosphatidyltransferase activity"/>
    <property type="evidence" value="ECO:0007669"/>
    <property type="project" value="InterPro"/>
</dbReference>
<feature type="domain" description="PLD phosphodiesterase" evidence="2">
    <location>
        <begin position="147"/>
        <end position="174"/>
    </location>
</feature>
<feature type="active site" evidence="1">
    <location>
        <position position="393"/>
    </location>
</feature>
<accession>A0A3J4L379</accession>
<keyword evidence="1" id="KW-0808">Transferase</keyword>
<dbReference type="InterPro" id="IPR025202">
    <property type="entry name" value="PLD-like_dom"/>
</dbReference>
<feature type="active site" evidence="1">
    <location>
        <position position="159"/>
    </location>
</feature>
<keyword evidence="1" id="KW-1208">Phospholipid metabolism</keyword>
<protein>
    <recommendedName>
        <fullName evidence="1">Cardiolipin synthase C</fullName>
        <shortName evidence="1">CL synthase</shortName>
        <ecNumber evidence="1">2.7.8.-</ecNumber>
    </recommendedName>
</protein>
<dbReference type="PROSITE" id="PS50035">
    <property type="entry name" value="PLD"/>
    <property type="match status" value="2"/>
</dbReference>
<dbReference type="EC" id="2.7.8.-" evidence="1"/>
<evidence type="ECO:0000259" key="2">
    <source>
        <dbReference type="PROSITE" id="PS50035"/>
    </source>
</evidence>
<dbReference type="Proteomes" id="UP000885320">
    <property type="component" value="Unassembled WGS sequence"/>
</dbReference>
<reference evidence="3" key="1">
    <citation type="submission" date="2018-11" db="EMBL/GenBank/DDBJ databases">
        <authorList>
            <consortium name="PulseNet: The National Subtyping Network for Foodborne Disease Surveillance"/>
            <person name="Tarr C.L."/>
            <person name="Trees E."/>
            <person name="Katz L.S."/>
            <person name="Carleton-Romer H.A."/>
            <person name="Stroika S."/>
            <person name="Kucerova Z."/>
            <person name="Roache K.F."/>
            <person name="Sabol A.L."/>
            <person name="Besser J."/>
            <person name="Gerner-Smidt P."/>
        </authorList>
    </citation>
    <scope>NUCLEOTIDE SEQUENCE [LARGE SCALE GENOMIC DNA]</scope>
    <source>
        <strain evidence="3">PNUSAS057377</strain>
    </source>
</reference>
<organism evidence="3">
    <name type="scientific">Salmonella enterica</name>
    <name type="common">Salmonella choleraesuis</name>
    <dbReference type="NCBI Taxonomy" id="28901"/>
    <lineage>
        <taxon>Bacteria</taxon>
        <taxon>Pseudomonadati</taxon>
        <taxon>Pseudomonadota</taxon>
        <taxon>Gammaproteobacteria</taxon>
        <taxon>Enterobacterales</taxon>
        <taxon>Enterobacteriaceae</taxon>
        <taxon>Salmonella</taxon>
    </lineage>
</organism>
<dbReference type="EMBL" id="RMUA01000002">
    <property type="protein sequence ID" value="MFK68094.1"/>
    <property type="molecule type" value="Genomic_DNA"/>
</dbReference>
<dbReference type="FunFam" id="3.30.870.10:FF:000029">
    <property type="entry name" value="Cardiolipin synthase C"/>
    <property type="match status" value="1"/>
</dbReference>
<name>A0A3J4L379_SALER</name>
<keyword evidence="1" id="KW-0443">Lipid metabolism</keyword>
<keyword evidence="1" id="KW-0444">Lipid biosynthesis</keyword>
<feature type="active site" evidence="1">
    <location>
        <position position="391"/>
    </location>
</feature>
<dbReference type="GO" id="GO:0032049">
    <property type="term" value="P:cardiolipin biosynthetic process"/>
    <property type="evidence" value="ECO:0007669"/>
    <property type="project" value="InterPro"/>
</dbReference>
<dbReference type="Gene3D" id="3.30.870.10">
    <property type="entry name" value="Endonuclease Chain A"/>
    <property type="match status" value="2"/>
</dbReference>
<comment type="similarity">
    <text evidence="1">Belongs to the phospholipase D family. Cardiolipin synthase subfamily. ClsC sub-subfamily.</text>
</comment>
<evidence type="ECO:0000313" key="3">
    <source>
        <dbReference type="EMBL" id="MFK68094.1"/>
    </source>
</evidence>
<dbReference type="HAMAP" id="MF_01918">
    <property type="entry name" value="Cardiolipin_synth_ClsC"/>
    <property type="match status" value="1"/>
</dbReference>
<dbReference type="AlphaFoldDB" id="A0A3J4L379"/>
<dbReference type="SMART" id="SM00155">
    <property type="entry name" value="PLDc"/>
    <property type="match status" value="2"/>
</dbReference>
<sequence length="495" mass="56368">MMKKLPGFTHDYLLSKATTPPDKTRLQRAVEPLCARHPGECGILALDNSLDAFAARYRLTEMAERTLDVQYYIWEDDMSGRLLFAVLLSAAKRGVHVRLLLDDNNTPGLDDTLRLLDSHPNIEVRLFNPFSFRTLRALGYLTDFARLNRRMHNKSYTADGVVTLVGGRNIGDAYFGAGEEPLFSDLDVMAIGPVVNDVANDFERYWRCSSVSTLQQVLSLSEQELTQRIELPDSWYNDEITRRYLHKLETSQFMADLDRGTLPLIWAKTRLLSDDPSKGEGKAQRHSLLPQRLFDVMGSPTERIDIISAYFVPTRAGVAQLLNLVRKGVKIAILTNSLAANDVAVVHAGYARWRKKLLRYGVELYELKPTREHETAVHDRGLTGNSGSSLHAKTFSIDGSKVFIGSLNFDPRSTLLNTEMGFVIESETLATLIHKRFTQSQRDAAWQLRLDRWGRINWIDRQQEEEKVLKKEPATRFWQRVLVRLAAILPVEWLL</sequence>
<gene>
    <name evidence="1" type="primary">clsC</name>
    <name evidence="3" type="ORF">EEN95_01445</name>
</gene>
<dbReference type="InterPro" id="IPR001736">
    <property type="entry name" value="PLipase_D/transphosphatidylase"/>
</dbReference>
<dbReference type="SUPFAM" id="SSF56024">
    <property type="entry name" value="Phospholipase D/nuclease"/>
    <property type="match status" value="2"/>
</dbReference>
<feature type="active site" evidence="1">
    <location>
        <position position="152"/>
    </location>
</feature>
<dbReference type="FunFam" id="3.30.870.10:FF:000024">
    <property type="entry name" value="Cardiolipin synthase C"/>
    <property type="match status" value="1"/>
</dbReference>
<proteinExistence type="inferred from homology"/>
<dbReference type="Pfam" id="PF13091">
    <property type="entry name" value="PLDc_2"/>
    <property type="match status" value="2"/>
</dbReference>
<feature type="domain" description="PLD phosphodiesterase" evidence="2">
    <location>
        <begin position="386"/>
        <end position="413"/>
    </location>
</feature>
<dbReference type="PANTHER" id="PTHR21248">
    <property type="entry name" value="CARDIOLIPIN SYNTHASE"/>
    <property type="match status" value="1"/>
</dbReference>